<proteinExistence type="predicted"/>
<accession>X1UBZ0</accession>
<protein>
    <recommendedName>
        <fullName evidence="2">DUF4062 domain-containing protein</fullName>
    </recommendedName>
</protein>
<organism evidence="1">
    <name type="scientific">marine sediment metagenome</name>
    <dbReference type="NCBI Taxonomy" id="412755"/>
    <lineage>
        <taxon>unclassified sequences</taxon>
        <taxon>metagenomes</taxon>
        <taxon>ecological metagenomes</taxon>
    </lineage>
</organism>
<evidence type="ECO:0008006" key="2">
    <source>
        <dbReference type="Google" id="ProtNLM"/>
    </source>
</evidence>
<gene>
    <name evidence="1" type="ORF">S12H4_44396</name>
</gene>
<name>X1UBZ0_9ZZZZ</name>
<dbReference type="AlphaFoldDB" id="X1UBZ0"/>
<comment type="caution">
    <text evidence="1">The sequence shown here is derived from an EMBL/GenBank/DDBJ whole genome shotgun (WGS) entry which is preliminary data.</text>
</comment>
<reference evidence="1" key="1">
    <citation type="journal article" date="2014" name="Front. Microbiol.">
        <title>High frequency of phylogenetically diverse reductive dehalogenase-homologous genes in deep subseafloor sedimentary metagenomes.</title>
        <authorList>
            <person name="Kawai M."/>
            <person name="Futagami T."/>
            <person name="Toyoda A."/>
            <person name="Takaki Y."/>
            <person name="Nishi S."/>
            <person name="Hori S."/>
            <person name="Arai W."/>
            <person name="Tsubouchi T."/>
            <person name="Morono Y."/>
            <person name="Uchiyama I."/>
            <person name="Ito T."/>
            <person name="Fujiyama A."/>
            <person name="Inagaki F."/>
            <person name="Takami H."/>
        </authorList>
    </citation>
    <scope>NUCLEOTIDE SEQUENCE</scope>
    <source>
        <strain evidence="1">Expedition CK06-06</strain>
    </source>
</reference>
<evidence type="ECO:0000313" key="1">
    <source>
        <dbReference type="EMBL" id="GAJ15023.1"/>
    </source>
</evidence>
<feature type="non-terminal residue" evidence="1">
    <location>
        <position position="1"/>
    </location>
</feature>
<sequence>CPKVKKVREIRIIHLFLSSPGDVSDEREAYAKAVFRFNQEFLEEKSLFVKLIRWENMAPQIGPGPQKVINSQLGEYDIFSGIMWNRFGTPTDIADSGTEEEL</sequence>
<dbReference type="EMBL" id="BARW01027351">
    <property type="protein sequence ID" value="GAJ15023.1"/>
    <property type="molecule type" value="Genomic_DNA"/>
</dbReference>